<protein>
    <submittedName>
        <fullName evidence="1">Uncharacterized protein</fullName>
    </submittedName>
</protein>
<name>R1AR28_9FIRM</name>
<evidence type="ECO:0000313" key="2">
    <source>
        <dbReference type="Proteomes" id="UP000013378"/>
    </source>
</evidence>
<evidence type="ECO:0000313" key="1">
    <source>
        <dbReference type="EMBL" id="EOC99597.1"/>
    </source>
</evidence>
<dbReference type="AlphaFoldDB" id="R1AR28"/>
<dbReference type="Proteomes" id="UP000013378">
    <property type="component" value="Unassembled WGS sequence"/>
</dbReference>
<gene>
    <name evidence="1" type="ORF">L21TH_2370</name>
</gene>
<keyword evidence="2" id="KW-1185">Reference proteome</keyword>
<organism evidence="1 2">
    <name type="scientific">Caldisalinibacter kiritimatiensis</name>
    <dbReference type="NCBI Taxonomy" id="1304284"/>
    <lineage>
        <taxon>Bacteria</taxon>
        <taxon>Bacillati</taxon>
        <taxon>Bacillota</taxon>
        <taxon>Tissierellia</taxon>
        <taxon>Tissierellales</taxon>
        <taxon>Thermohalobacteraceae</taxon>
        <taxon>Caldisalinibacter</taxon>
    </lineage>
</organism>
<comment type="caution">
    <text evidence="1">The sequence shown here is derived from an EMBL/GenBank/DDBJ whole genome shotgun (WGS) entry which is preliminary data.</text>
</comment>
<dbReference type="STRING" id="1304284.L21TH_2370"/>
<sequence>MIFENSNLYIETDFEIRVIRETEEDMDIIIPLEDRTLNVVMEDLPEYLVSRFQLPVVKNIIVRFCKTNENNICTIHLLRNIDLKSSIMNFEIDYSKVYLKIKNKDYFTQFNIMKKDN</sequence>
<proteinExistence type="predicted"/>
<dbReference type="eggNOG" id="ENOG50335DI">
    <property type="taxonomic scope" value="Bacteria"/>
</dbReference>
<reference evidence="1 2" key="1">
    <citation type="journal article" date="2015" name="Geomicrobiol. J.">
        <title>Caldisalinibacter kiritimatiensis gen. nov., sp. nov., a moderately thermohalophilic thiosulfate-reducing bacterium from a hypersaline microbial mat.</title>
        <authorList>
            <person name="Ben Hania W."/>
            <person name="Joseph M."/>
            <person name="Fiebig A."/>
            <person name="Bunk B."/>
            <person name="Klenk H.-P."/>
            <person name="Fardeau M.-L."/>
            <person name="Spring S."/>
        </authorList>
    </citation>
    <scope>NUCLEOTIDE SEQUENCE [LARGE SCALE GENOMIC DNA]</scope>
    <source>
        <strain evidence="1 2">L21-TH-D2</strain>
    </source>
</reference>
<accession>R1AR28</accession>
<dbReference type="EMBL" id="ARZA01000262">
    <property type="protein sequence ID" value="EOC99597.1"/>
    <property type="molecule type" value="Genomic_DNA"/>
</dbReference>
<dbReference type="RefSeq" id="WP_006316699.1">
    <property type="nucleotide sequence ID" value="NZ_ARZA01000262.1"/>
</dbReference>